<dbReference type="Pfam" id="PF25967">
    <property type="entry name" value="RND-MFP_C"/>
    <property type="match status" value="1"/>
</dbReference>
<evidence type="ECO:0000259" key="5">
    <source>
        <dbReference type="Pfam" id="PF25944"/>
    </source>
</evidence>
<dbReference type="Proteomes" id="UP001501476">
    <property type="component" value="Unassembled WGS sequence"/>
</dbReference>
<organism evidence="7 8">
    <name type="scientific">Methylophaga marina</name>
    <dbReference type="NCBI Taxonomy" id="45495"/>
    <lineage>
        <taxon>Bacteria</taxon>
        <taxon>Pseudomonadati</taxon>
        <taxon>Pseudomonadota</taxon>
        <taxon>Gammaproteobacteria</taxon>
        <taxon>Thiotrichales</taxon>
        <taxon>Piscirickettsiaceae</taxon>
        <taxon>Methylophaga</taxon>
    </lineage>
</organism>
<dbReference type="InterPro" id="IPR058627">
    <property type="entry name" value="MdtA-like_C"/>
</dbReference>
<dbReference type="RefSeq" id="WP_286304611.1">
    <property type="nucleotide sequence ID" value="NZ_AP027741.1"/>
</dbReference>
<dbReference type="PROSITE" id="PS51257">
    <property type="entry name" value="PROKAR_LIPOPROTEIN"/>
    <property type="match status" value="1"/>
</dbReference>
<dbReference type="InterPro" id="IPR006143">
    <property type="entry name" value="RND_pump_MFP"/>
</dbReference>
<comment type="subcellular location">
    <subcellularLocation>
        <location evidence="1">Cell inner membrane</location>
        <topology evidence="1">Lipid-anchor</topology>
    </subcellularLocation>
</comment>
<feature type="signal peptide" evidence="3">
    <location>
        <begin position="1"/>
        <end position="20"/>
    </location>
</feature>
<sequence length="389" mass="43767">MRVIPLTLISAFSLMLVACSEPENQPTEQAAPPPVEVDVAIPLQHKLTDWDEFTGRFEAINNVNLRARVTGYLIEKKFKDGQQVKKGDVLYVIDPRPFRYELKQIQAQHELAKKELDRAHLLRESNAISQEEVDRRFQELQISEASLNNAKLQLGFTEVTSPIDGKISDSYVDIGNMIEENQTILTRIVSTNPIHFRFEGSQADLLKYLRLDRAGQRPSSDSSPNPIYIKLMDEDKFYHEGKMHFVDNVVDNATGTIQATATVNNDDGIIYPGLFGRARLLGRANYDAILVPENAINTDQDKKFVYISDENNAIKRQYVTVGNLLENDLIVVSTGLTGNEKVVVNGIQRIRASGQEVTPNVVELEWKPLDVLGKQATEDTTNISKTDKE</sequence>
<feature type="domain" description="Multidrug resistance protein MdtA-like C-terminal permuted SH3" evidence="6">
    <location>
        <begin position="287"/>
        <end position="349"/>
    </location>
</feature>
<dbReference type="NCBIfam" id="TIGR01730">
    <property type="entry name" value="RND_mfp"/>
    <property type="match status" value="1"/>
</dbReference>
<dbReference type="EMBL" id="BAAADG010000004">
    <property type="protein sequence ID" value="GAA0222989.1"/>
    <property type="molecule type" value="Genomic_DNA"/>
</dbReference>
<evidence type="ECO:0000256" key="3">
    <source>
        <dbReference type="SAM" id="SignalP"/>
    </source>
</evidence>
<keyword evidence="3" id="KW-0732">Signal</keyword>
<evidence type="ECO:0000259" key="4">
    <source>
        <dbReference type="Pfam" id="PF25917"/>
    </source>
</evidence>
<evidence type="ECO:0000256" key="2">
    <source>
        <dbReference type="ARBA" id="ARBA00009477"/>
    </source>
</evidence>
<evidence type="ECO:0000313" key="8">
    <source>
        <dbReference type="Proteomes" id="UP001501476"/>
    </source>
</evidence>
<proteinExistence type="inferred from homology"/>
<dbReference type="SUPFAM" id="SSF111369">
    <property type="entry name" value="HlyD-like secretion proteins"/>
    <property type="match status" value="1"/>
</dbReference>
<dbReference type="InterPro" id="IPR058625">
    <property type="entry name" value="MdtA-like_BSH"/>
</dbReference>
<dbReference type="Gene3D" id="2.40.420.20">
    <property type="match status" value="1"/>
</dbReference>
<gene>
    <name evidence="7" type="ORF">GCM10008964_13200</name>
</gene>
<accession>A0ABP3D696</accession>
<evidence type="ECO:0000259" key="6">
    <source>
        <dbReference type="Pfam" id="PF25967"/>
    </source>
</evidence>
<feature type="domain" description="Multidrug resistance protein MdtA-like beta-barrel" evidence="5">
    <location>
        <begin position="193"/>
        <end position="280"/>
    </location>
</feature>
<comment type="similarity">
    <text evidence="2">Belongs to the membrane fusion protein (MFP) (TC 8.A.1) family.</text>
</comment>
<evidence type="ECO:0000256" key="1">
    <source>
        <dbReference type="ARBA" id="ARBA00004519"/>
    </source>
</evidence>
<reference evidence="8" key="1">
    <citation type="journal article" date="2019" name="Int. J. Syst. Evol. Microbiol.">
        <title>The Global Catalogue of Microorganisms (GCM) 10K type strain sequencing project: providing services to taxonomists for standard genome sequencing and annotation.</title>
        <authorList>
            <consortium name="The Broad Institute Genomics Platform"/>
            <consortium name="The Broad Institute Genome Sequencing Center for Infectious Disease"/>
            <person name="Wu L."/>
            <person name="Ma J."/>
        </authorList>
    </citation>
    <scope>NUCLEOTIDE SEQUENCE [LARGE SCALE GENOMIC DNA]</scope>
    <source>
        <strain evidence="8">JCM 6886</strain>
    </source>
</reference>
<dbReference type="InterPro" id="IPR058626">
    <property type="entry name" value="MdtA-like_b-barrel"/>
</dbReference>
<dbReference type="Gene3D" id="1.10.287.470">
    <property type="entry name" value="Helix hairpin bin"/>
    <property type="match status" value="1"/>
</dbReference>
<feature type="chain" id="PRO_5046140218" evidence="3">
    <location>
        <begin position="21"/>
        <end position="389"/>
    </location>
</feature>
<name>A0ABP3D696_9GAMM</name>
<dbReference type="PANTHER" id="PTHR30158">
    <property type="entry name" value="ACRA/E-RELATED COMPONENT OF DRUG EFFLUX TRANSPORTER"/>
    <property type="match status" value="1"/>
</dbReference>
<keyword evidence="8" id="KW-1185">Reference proteome</keyword>
<evidence type="ECO:0000313" key="7">
    <source>
        <dbReference type="EMBL" id="GAA0222989.1"/>
    </source>
</evidence>
<dbReference type="Gene3D" id="2.40.50.100">
    <property type="match status" value="1"/>
</dbReference>
<feature type="domain" description="Multidrug resistance protein MdtA-like barrel-sandwich hybrid" evidence="4">
    <location>
        <begin position="61"/>
        <end position="183"/>
    </location>
</feature>
<dbReference type="PANTHER" id="PTHR30158:SF24">
    <property type="entry name" value="HLYD FAMILY SECRETION PROTEIN"/>
    <property type="match status" value="1"/>
</dbReference>
<protein>
    <submittedName>
        <fullName evidence="7">Efflux RND transporter periplasmic adaptor subunit</fullName>
    </submittedName>
</protein>
<dbReference type="Pfam" id="PF25944">
    <property type="entry name" value="Beta-barrel_RND"/>
    <property type="match status" value="1"/>
</dbReference>
<comment type="caution">
    <text evidence="7">The sequence shown here is derived from an EMBL/GenBank/DDBJ whole genome shotgun (WGS) entry which is preliminary data.</text>
</comment>
<dbReference type="Pfam" id="PF25917">
    <property type="entry name" value="BSH_RND"/>
    <property type="match status" value="1"/>
</dbReference>
<dbReference type="Gene3D" id="2.40.30.170">
    <property type="match status" value="1"/>
</dbReference>